<feature type="transmembrane region" description="Helical" evidence="3">
    <location>
        <begin position="177"/>
        <end position="197"/>
    </location>
</feature>
<dbReference type="NCBIfam" id="TIGR00254">
    <property type="entry name" value="GGDEF"/>
    <property type="match status" value="1"/>
</dbReference>
<reference evidence="5 6" key="1">
    <citation type="submission" date="2024-02" db="EMBL/GenBank/DDBJ databases">
        <title>Marinospirillum sp. MEB 164 isolated from Lonar lake sediment.</title>
        <authorList>
            <person name="Joshi A."/>
            <person name="Thite S."/>
        </authorList>
    </citation>
    <scope>NUCLEOTIDE SEQUENCE [LARGE SCALE GENOMIC DNA]</scope>
    <source>
        <strain evidence="5 6">MEB164</strain>
    </source>
</reference>
<dbReference type="Pfam" id="PF16927">
    <property type="entry name" value="HisKA_7TM"/>
    <property type="match status" value="1"/>
</dbReference>
<dbReference type="NCBIfam" id="TIGR00229">
    <property type="entry name" value="sensory_box"/>
    <property type="match status" value="1"/>
</dbReference>
<evidence type="ECO:0000256" key="1">
    <source>
        <dbReference type="ARBA" id="ARBA00012528"/>
    </source>
</evidence>
<keyword evidence="6" id="KW-1185">Reference proteome</keyword>
<evidence type="ECO:0000259" key="4">
    <source>
        <dbReference type="PROSITE" id="PS50887"/>
    </source>
</evidence>
<keyword evidence="5" id="KW-0808">Transferase</keyword>
<feature type="domain" description="GGDEF" evidence="4">
    <location>
        <begin position="380"/>
        <end position="506"/>
    </location>
</feature>
<keyword evidence="3" id="KW-0812">Transmembrane</keyword>
<dbReference type="EMBL" id="JBANFI010000002">
    <property type="protein sequence ID" value="MFK7160201.1"/>
    <property type="molecule type" value="Genomic_DNA"/>
</dbReference>
<feature type="transmembrane region" description="Helical" evidence="3">
    <location>
        <begin position="35"/>
        <end position="53"/>
    </location>
</feature>
<dbReference type="SMART" id="SM00267">
    <property type="entry name" value="GGDEF"/>
    <property type="match status" value="1"/>
</dbReference>
<dbReference type="InterPro" id="IPR000014">
    <property type="entry name" value="PAS"/>
</dbReference>
<keyword evidence="5" id="KW-0548">Nucleotidyltransferase</keyword>
<feature type="transmembrane region" description="Helical" evidence="3">
    <location>
        <begin position="143"/>
        <end position="165"/>
    </location>
</feature>
<dbReference type="PANTHER" id="PTHR45138:SF9">
    <property type="entry name" value="DIGUANYLATE CYCLASE DGCM-RELATED"/>
    <property type="match status" value="1"/>
</dbReference>
<dbReference type="Gene3D" id="3.30.450.20">
    <property type="entry name" value="PAS domain"/>
    <property type="match status" value="1"/>
</dbReference>
<dbReference type="SUPFAM" id="SSF55785">
    <property type="entry name" value="PYP-like sensor domain (PAS domain)"/>
    <property type="match status" value="1"/>
</dbReference>
<dbReference type="CDD" id="cd00130">
    <property type="entry name" value="PAS"/>
    <property type="match status" value="1"/>
</dbReference>
<dbReference type="InterPro" id="IPR029787">
    <property type="entry name" value="Nucleotide_cyclase"/>
</dbReference>
<dbReference type="RefSeq" id="WP_405337448.1">
    <property type="nucleotide sequence ID" value="NZ_JBANFI010000002.1"/>
</dbReference>
<dbReference type="Pfam" id="PF00989">
    <property type="entry name" value="PAS"/>
    <property type="match status" value="1"/>
</dbReference>
<feature type="transmembrane region" description="Helical" evidence="3">
    <location>
        <begin position="73"/>
        <end position="90"/>
    </location>
</feature>
<dbReference type="GO" id="GO:0052621">
    <property type="term" value="F:diguanylate cyclase activity"/>
    <property type="evidence" value="ECO:0007669"/>
    <property type="project" value="UniProtKB-EC"/>
</dbReference>
<dbReference type="PANTHER" id="PTHR45138">
    <property type="entry name" value="REGULATORY COMPONENTS OF SENSORY TRANSDUCTION SYSTEM"/>
    <property type="match status" value="1"/>
</dbReference>
<dbReference type="InterPro" id="IPR043128">
    <property type="entry name" value="Rev_trsase/Diguanyl_cyclase"/>
</dbReference>
<comment type="caution">
    <text evidence="5">The sequence shown here is derived from an EMBL/GenBank/DDBJ whole genome shotgun (WGS) entry which is preliminary data.</text>
</comment>
<dbReference type="CDD" id="cd01949">
    <property type="entry name" value="GGDEF"/>
    <property type="match status" value="1"/>
</dbReference>
<evidence type="ECO:0000313" key="5">
    <source>
        <dbReference type="EMBL" id="MFK7160201.1"/>
    </source>
</evidence>
<dbReference type="Proteomes" id="UP001621714">
    <property type="component" value="Unassembled WGS sequence"/>
</dbReference>
<dbReference type="EC" id="2.7.7.65" evidence="1"/>
<name>A0ABW8PV88_9GAMM</name>
<accession>A0ABW8PV88</accession>
<dbReference type="InterPro" id="IPR031621">
    <property type="entry name" value="HisKA_7TM"/>
</dbReference>
<dbReference type="InterPro" id="IPR035965">
    <property type="entry name" value="PAS-like_dom_sf"/>
</dbReference>
<dbReference type="Gene3D" id="3.30.70.270">
    <property type="match status" value="1"/>
</dbReference>
<feature type="transmembrane region" description="Helical" evidence="3">
    <location>
        <begin position="97"/>
        <end position="115"/>
    </location>
</feature>
<dbReference type="SMART" id="SM00091">
    <property type="entry name" value="PAS"/>
    <property type="match status" value="1"/>
</dbReference>
<dbReference type="SUPFAM" id="SSF55073">
    <property type="entry name" value="Nucleotide cyclase"/>
    <property type="match status" value="1"/>
</dbReference>
<organism evidence="5 6">
    <name type="scientific">Marinospirillum alkalitolerans</name>
    <dbReference type="NCBI Taxonomy" id="3123374"/>
    <lineage>
        <taxon>Bacteria</taxon>
        <taxon>Pseudomonadati</taxon>
        <taxon>Pseudomonadota</taxon>
        <taxon>Gammaproteobacteria</taxon>
        <taxon>Oceanospirillales</taxon>
        <taxon>Oceanospirillaceae</taxon>
        <taxon>Marinospirillum</taxon>
    </lineage>
</organism>
<dbReference type="InterPro" id="IPR013767">
    <property type="entry name" value="PAS_fold"/>
</dbReference>
<keyword evidence="3" id="KW-1133">Transmembrane helix</keyword>
<evidence type="ECO:0000313" key="6">
    <source>
        <dbReference type="Proteomes" id="UP001621714"/>
    </source>
</evidence>
<gene>
    <name evidence="5" type="ORF">V6U78_04030</name>
</gene>
<dbReference type="InterPro" id="IPR050469">
    <property type="entry name" value="Diguanylate_Cyclase"/>
</dbReference>
<dbReference type="PROSITE" id="PS50887">
    <property type="entry name" value="GGDEF"/>
    <property type="match status" value="1"/>
</dbReference>
<feature type="transmembrane region" description="Helical" evidence="3">
    <location>
        <begin position="209"/>
        <end position="228"/>
    </location>
</feature>
<keyword evidence="3" id="KW-0472">Membrane</keyword>
<dbReference type="InterPro" id="IPR000160">
    <property type="entry name" value="GGDEF_dom"/>
</dbReference>
<proteinExistence type="predicted"/>
<sequence>MNIFSLLNLTSGLLLLGLSGLAWRYRAFPAGKTFIALMLCAATYSVGLGLEALSHNLDQAWWWSRVQYLGIPWISPLILLLVLQFCGYALNTPAARVGLSLMFSFSALVMLAHWTSPGHDWYYLNIQLAHWHKIGIVQFTPGGLYQVFSVYYLGASFFSLLILALRSMEVKGVLRRQTLIVLLGISIPLAFNLSYLFHWTPEQLDITPLAFALGTLPLAYGLFVKRLLDLQPIAMRRVFRSMPIGCLVTDQRGLLLDYNPAARQIFPLLTEQLIGEPLAEHLPAELELVNKLQQGKRLDRLDQPWTLDGQHFYRAEITTLYDATGPVGRLVMIHNVTEHYWAEKALRQLAERDSLTHLLNRRSFDEQFTLLSHSSECYRQPLALILLDIDHFKQLNDTQGHQQGDQALIAVAQCLNELQRPQDIVARYGGEEFVLLLPETCLDEALEQAEHIRAQIEATTPVTASLGVASCTSMQVCNQQQLLQLADQALYRAKQAGRNQVQAQASIAS</sequence>
<evidence type="ECO:0000256" key="3">
    <source>
        <dbReference type="SAM" id="Phobius"/>
    </source>
</evidence>
<feature type="transmembrane region" description="Helical" evidence="3">
    <location>
        <begin position="6"/>
        <end position="23"/>
    </location>
</feature>
<comment type="catalytic activity">
    <reaction evidence="2">
        <text>2 GTP = 3',3'-c-di-GMP + 2 diphosphate</text>
        <dbReference type="Rhea" id="RHEA:24898"/>
        <dbReference type="ChEBI" id="CHEBI:33019"/>
        <dbReference type="ChEBI" id="CHEBI:37565"/>
        <dbReference type="ChEBI" id="CHEBI:58805"/>
        <dbReference type="EC" id="2.7.7.65"/>
    </reaction>
</comment>
<protein>
    <recommendedName>
        <fullName evidence="1">diguanylate cyclase</fullName>
        <ecNumber evidence="1">2.7.7.65</ecNumber>
    </recommendedName>
</protein>
<dbReference type="Pfam" id="PF00990">
    <property type="entry name" value="GGDEF"/>
    <property type="match status" value="1"/>
</dbReference>
<evidence type="ECO:0000256" key="2">
    <source>
        <dbReference type="ARBA" id="ARBA00034247"/>
    </source>
</evidence>